<dbReference type="InterPro" id="IPR048641">
    <property type="entry name" value="RlmN_N"/>
</dbReference>
<dbReference type="InterPro" id="IPR007197">
    <property type="entry name" value="rSAM"/>
</dbReference>
<evidence type="ECO:0000256" key="12">
    <source>
        <dbReference type="HAMAP-Rule" id="MF_01849"/>
    </source>
</evidence>
<evidence type="ECO:0000256" key="3">
    <source>
        <dbReference type="ARBA" id="ARBA00022490"/>
    </source>
</evidence>
<keyword evidence="2 12" id="KW-0004">4Fe-4S</keyword>
<feature type="binding site" evidence="12">
    <location>
        <position position="200"/>
    </location>
    <ligand>
        <name>S-adenosyl-L-methionine</name>
        <dbReference type="ChEBI" id="CHEBI:59789"/>
    </ligand>
</feature>
<keyword evidence="7 12" id="KW-0949">S-adenosyl-L-methionine</keyword>
<evidence type="ECO:0000259" key="13">
    <source>
        <dbReference type="PROSITE" id="PS51918"/>
    </source>
</evidence>
<evidence type="ECO:0000256" key="6">
    <source>
        <dbReference type="ARBA" id="ARBA00022679"/>
    </source>
</evidence>
<keyword evidence="5 12" id="KW-0489">Methyltransferase</keyword>
<comment type="function">
    <text evidence="12">Specifically methylates position 2 of adenine 2503 in 23S rRNA and position 2 of adenine 37 in tRNAs.</text>
</comment>
<dbReference type="Pfam" id="PF04055">
    <property type="entry name" value="Radical_SAM"/>
    <property type="match status" value="1"/>
</dbReference>
<keyword evidence="12" id="KW-1015">Disulfide bond</keyword>
<dbReference type="InterPro" id="IPR013785">
    <property type="entry name" value="Aldolase_TIM"/>
</dbReference>
<feature type="binding site" evidence="12">
    <location>
        <begin position="223"/>
        <end position="225"/>
    </location>
    <ligand>
        <name>S-adenosyl-L-methionine</name>
        <dbReference type="ChEBI" id="CHEBI:59789"/>
    </ligand>
</feature>
<dbReference type="CDD" id="cd01335">
    <property type="entry name" value="Radical_SAM"/>
    <property type="match status" value="1"/>
</dbReference>
<dbReference type="EC" id="2.1.1.192" evidence="12"/>
<dbReference type="GO" id="GO:0019843">
    <property type="term" value="F:rRNA binding"/>
    <property type="evidence" value="ECO:0007669"/>
    <property type="project" value="UniProtKB-UniRule"/>
</dbReference>
<feature type="active site" description="Proton acceptor" evidence="12">
    <location>
        <position position="94"/>
    </location>
</feature>
<dbReference type="SFLD" id="SFLDF00275">
    <property type="entry name" value="adenosine_C2_methyltransferase"/>
    <property type="match status" value="1"/>
</dbReference>
<dbReference type="GO" id="GO:0070040">
    <property type="term" value="F:rRNA (adenine(2503)-C2-)-methyltransferase activity"/>
    <property type="evidence" value="ECO:0007669"/>
    <property type="project" value="UniProtKB-UniRule"/>
</dbReference>
<evidence type="ECO:0000256" key="10">
    <source>
        <dbReference type="ARBA" id="ARBA00023004"/>
    </source>
</evidence>
<dbReference type="InterPro" id="IPR058240">
    <property type="entry name" value="rSAM_sf"/>
</dbReference>
<organism evidence="14 15">
    <name type="scientific">Acetohalobium arabaticum (strain ATCC 49924 / DSM 5501 / Z-7288)</name>
    <dbReference type="NCBI Taxonomy" id="574087"/>
    <lineage>
        <taxon>Bacteria</taxon>
        <taxon>Bacillati</taxon>
        <taxon>Bacillota</taxon>
        <taxon>Clostridia</taxon>
        <taxon>Halanaerobiales</taxon>
        <taxon>Halobacteroidaceae</taxon>
        <taxon>Acetohalobium</taxon>
    </lineage>
</organism>
<dbReference type="STRING" id="574087.Acear_1436"/>
<feature type="binding site" evidence="12">
    <location>
        <position position="119"/>
    </location>
    <ligand>
        <name>[4Fe-4S] cluster</name>
        <dbReference type="ChEBI" id="CHEBI:49883"/>
        <note>4Fe-4S-S-AdoMet</note>
    </ligand>
</feature>
<evidence type="ECO:0000256" key="11">
    <source>
        <dbReference type="ARBA" id="ARBA00023014"/>
    </source>
</evidence>
<dbReference type="KEGG" id="aar:Acear_1436"/>
<feature type="active site" description="S-methylcysteine intermediate" evidence="12">
    <location>
        <position position="342"/>
    </location>
</feature>
<dbReference type="PROSITE" id="PS51918">
    <property type="entry name" value="RADICAL_SAM"/>
    <property type="match status" value="1"/>
</dbReference>
<evidence type="ECO:0000256" key="8">
    <source>
        <dbReference type="ARBA" id="ARBA00022694"/>
    </source>
</evidence>
<comment type="caution">
    <text evidence="12">Lacks conserved residue(s) required for the propagation of feature annotation.</text>
</comment>
<evidence type="ECO:0000313" key="15">
    <source>
        <dbReference type="Proteomes" id="UP000001661"/>
    </source>
</evidence>
<dbReference type="GO" id="GO:0002935">
    <property type="term" value="F:tRNA (adenine(37)-C2)-methyltransferase activity"/>
    <property type="evidence" value="ECO:0007669"/>
    <property type="project" value="UniProtKB-UniRule"/>
</dbReference>
<dbReference type="GO" id="GO:0030488">
    <property type="term" value="P:tRNA methylation"/>
    <property type="evidence" value="ECO:0007669"/>
    <property type="project" value="UniProtKB-UniRule"/>
</dbReference>
<feature type="domain" description="Radical SAM core" evidence="13">
    <location>
        <begin position="101"/>
        <end position="337"/>
    </location>
</feature>
<comment type="subcellular location">
    <subcellularLocation>
        <location evidence="1 12">Cytoplasm</location>
    </subcellularLocation>
</comment>
<feature type="binding site" evidence="12">
    <location>
        <position position="122"/>
    </location>
    <ligand>
        <name>[4Fe-4S] cluster</name>
        <dbReference type="ChEBI" id="CHEBI:49883"/>
        <note>4Fe-4S-S-AdoMet</note>
    </ligand>
</feature>
<dbReference type="InterPro" id="IPR004383">
    <property type="entry name" value="rRNA_lsu_MTrfase_RlmN/Cfr"/>
</dbReference>
<dbReference type="GO" id="GO:0070475">
    <property type="term" value="P:rRNA base methylation"/>
    <property type="evidence" value="ECO:0007669"/>
    <property type="project" value="UniProtKB-UniRule"/>
</dbReference>
<dbReference type="AlphaFoldDB" id="D9QR05"/>
<dbReference type="SUPFAM" id="SSF102114">
    <property type="entry name" value="Radical SAM enzymes"/>
    <property type="match status" value="1"/>
</dbReference>
<keyword evidence="3 12" id="KW-0963">Cytoplasm</keyword>
<dbReference type="PIRSF" id="PIRSF006004">
    <property type="entry name" value="CHP00048"/>
    <property type="match status" value="1"/>
</dbReference>
<comment type="cofactor">
    <cofactor evidence="12">
        <name>[4Fe-4S] cluster</name>
        <dbReference type="ChEBI" id="CHEBI:49883"/>
    </cofactor>
    <text evidence="12">Binds 1 [4Fe-4S] cluster. The cluster is coordinated with 3 cysteines and an exchangeable S-adenosyl-L-methionine.</text>
</comment>
<keyword evidence="11 12" id="KW-0411">Iron-sulfur</keyword>
<dbReference type="InterPro" id="IPR027492">
    <property type="entry name" value="RNA_MTrfase_RlmN"/>
</dbReference>
<name>D9QR05_ACEAZ</name>
<dbReference type="HOGENOM" id="CLU_029101_2_0_9"/>
<dbReference type="GO" id="GO:0046872">
    <property type="term" value="F:metal ion binding"/>
    <property type="evidence" value="ECO:0007669"/>
    <property type="project" value="UniProtKB-KW"/>
</dbReference>
<dbReference type="Gene3D" id="1.10.150.530">
    <property type="match status" value="1"/>
</dbReference>
<dbReference type="PANTHER" id="PTHR30544:SF5">
    <property type="entry name" value="RADICAL SAM CORE DOMAIN-CONTAINING PROTEIN"/>
    <property type="match status" value="1"/>
</dbReference>
<sequence length="350" mass="39609">MTDKAELISFDLTELENFINNELGEASFRAEQIFNWIYKQGAVNFEEMTNLSQGLRSRLQSKAYIQQLTEITRAKSEDGTVKFLFELEDNKEIETVFLPYQDGRNSICVSTQVGCGMGCNFCATGQQGLERNLTTGEIVSQILKVQQLMGSNGYDPSLISNVVFMGMGEPLANYDNFLRVIDILNSEKALNISMRRITVSTCGLVPQIKRLADKELQLVLAISLHAAEDKLRSEMMPINKRYPLEELIAACEYYLQKTNRRITFEYALVDGVNNRRQDAEKLAQLLSGLLCHVNLIPVNPVKELGLTRPNRKAIKEFKEILDRHNIQATVRQERGNDIEAACGQLRTENS</sequence>
<keyword evidence="9 12" id="KW-0479">Metal-binding</keyword>
<keyword evidence="6 12" id="KW-0808">Transferase</keyword>
<dbReference type="EMBL" id="CP002105">
    <property type="protein sequence ID" value="ADL12946.1"/>
    <property type="molecule type" value="Genomic_DNA"/>
</dbReference>
<dbReference type="RefSeq" id="WP_013278391.1">
    <property type="nucleotide sequence ID" value="NC_014378.1"/>
</dbReference>
<dbReference type="SFLD" id="SFLDG01062">
    <property type="entry name" value="methyltransferase_(Class_A)"/>
    <property type="match status" value="1"/>
</dbReference>
<evidence type="ECO:0000256" key="2">
    <source>
        <dbReference type="ARBA" id="ARBA00022485"/>
    </source>
</evidence>
<keyword evidence="10 12" id="KW-0408">Iron</keyword>
<reference evidence="14 15" key="1">
    <citation type="journal article" date="2010" name="Stand. Genomic Sci.">
        <title>Complete genome sequence of Acetohalobium arabaticum type strain (Z-7288).</title>
        <authorList>
            <person name="Sikorski J."/>
            <person name="Lapidus A."/>
            <person name="Chertkov O."/>
            <person name="Lucas S."/>
            <person name="Copeland A."/>
            <person name="Glavina Del Rio T."/>
            <person name="Nolan M."/>
            <person name="Tice H."/>
            <person name="Cheng J.F."/>
            <person name="Han C."/>
            <person name="Brambilla E."/>
            <person name="Pitluck S."/>
            <person name="Liolios K."/>
            <person name="Ivanova N."/>
            <person name="Mavromatis K."/>
            <person name="Mikhailova N."/>
            <person name="Pati A."/>
            <person name="Bruce D."/>
            <person name="Detter C."/>
            <person name="Tapia R."/>
            <person name="Goodwin L."/>
            <person name="Chen A."/>
            <person name="Palaniappan K."/>
            <person name="Land M."/>
            <person name="Hauser L."/>
            <person name="Chang Y.J."/>
            <person name="Jeffries C.D."/>
            <person name="Rohde M."/>
            <person name="Goker M."/>
            <person name="Spring S."/>
            <person name="Woyke T."/>
            <person name="Bristow J."/>
            <person name="Eisen J.A."/>
            <person name="Markowitz V."/>
            <person name="Hugenholtz P."/>
            <person name="Kyrpides N.C."/>
            <person name="Klenk H.P."/>
        </authorList>
    </citation>
    <scope>NUCLEOTIDE SEQUENCE [LARGE SCALE GENOMIC DNA]</scope>
    <source>
        <strain evidence="15">ATCC 49924 / DSM 5501 / Z-7288</strain>
    </source>
</reference>
<feature type="binding site" evidence="12">
    <location>
        <position position="299"/>
    </location>
    <ligand>
        <name>S-adenosyl-L-methionine</name>
        <dbReference type="ChEBI" id="CHEBI:59789"/>
    </ligand>
</feature>
<dbReference type="HAMAP" id="MF_01849">
    <property type="entry name" value="RNA_methyltr_RlmN"/>
    <property type="match status" value="1"/>
</dbReference>
<comment type="miscellaneous">
    <text evidence="12">Reaction proceeds by a ping-pong mechanism involving intermediate methylation of a conserved cysteine residue.</text>
</comment>
<comment type="catalytic activity">
    <reaction evidence="12">
        <text>adenosine(2503) in 23S rRNA + 2 reduced [2Fe-2S]-[ferredoxin] + 2 S-adenosyl-L-methionine = 2-methyladenosine(2503) in 23S rRNA + 5'-deoxyadenosine + L-methionine + 2 oxidized [2Fe-2S]-[ferredoxin] + S-adenosyl-L-homocysteine</text>
        <dbReference type="Rhea" id="RHEA:42916"/>
        <dbReference type="Rhea" id="RHEA-COMP:10000"/>
        <dbReference type="Rhea" id="RHEA-COMP:10001"/>
        <dbReference type="Rhea" id="RHEA-COMP:10152"/>
        <dbReference type="Rhea" id="RHEA-COMP:10282"/>
        <dbReference type="ChEBI" id="CHEBI:17319"/>
        <dbReference type="ChEBI" id="CHEBI:33737"/>
        <dbReference type="ChEBI" id="CHEBI:33738"/>
        <dbReference type="ChEBI" id="CHEBI:57844"/>
        <dbReference type="ChEBI" id="CHEBI:57856"/>
        <dbReference type="ChEBI" id="CHEBI:59789"/>
        <dbReference type="ChEBI" id="CHEBI:74411"/>
        <dbReference type="ChEBI" id="CHEBI:74497"/>
        <dbReference type="EC" id="2.1.1.192"/>
    </reaction>
</comment>
<dbReference type="eggNOG" id="COG0820">
    <property type="taxonomic scope" value="Bacteria"/>
</dbReference>
<keyword evidence="8 12" id="KW-0819">tRNA processing</keyword>
<dbReference type="GO" id="GO:0005737">
    <property type="term" value="C:cytoplasm"/>
    <property type="evidence" value="ECO:0007669"/>
    <property type="project" value="UniProtKB-SubCell"/>
</dbReference>
<dbReference type="Pfam" id="PF21016">
    <property type="entry name" value="RlmN_N"/>
    <property type="match status" value="1"/>
</dbReference>
<evidence type="ECO:0000256" key="7">
    <source>
        <dbReference type="ARBA" id="ARBA00022691"/>
    </source>
</evidence>
<comment type="similarity">
    <text evidence="12">Belongs to the radical SAM superfamily. RlmN family.</text>
</comment>
<gene>
    <name evidence="12" type="primary">rlmN</name>
    <name evidence="14" type="ordered locus">Acear_1436</name>
</gene>
<dbReference type="OrthoDB" id="9793973at2"/>
<evidence type="ECO:0000256" key="4">
    <source>
        <dbReference type="ARBA" id="ARBA00022552"/>
    </source>
</evidence>
<comment type="catalytic activity">
    <reaction evidence="12">
        <text>adenosine(37) in tRNA + 2 reduced [2Fe-2S]-[ferredoxin] + 2 S-adenosyl-L-methionine = 2-methyladenosine(37) in tRNA + 5'-deoxyadenosine + L-methionine + 2 oxidized [2Fe-2S]-[ferredoxin] + S-adenosyl-L-homocysteine</text>
        <dbReference type="Rhea" id="RHEA:43332"/>
        <dbReference type="Rhea" id="RHEA-COMP:10000"/>
        <dbReference type="Rhea" id="RHEA-COMP:10001"/>
        <dbReference type="Rhea" id="RHEA-COMP:10162"/>
        <dbReference type="Rhea" id="RHEA-COMP:10485"/>
        <dbReference type="ChEBI" id="CHEBI:17319"/>
        <dbReference type="ChEBI" id="CHEBI:33737"/>
        <dbReference type="ChEBI" id="CHEBI:33738"/>
        <dbReference type="ChEBI" id="CHEBI:57844"/>
        <dbReference type="ChEBI" id="CHEBI:57856"/>
        <dbReference type="ChEBI" id="CHEBI:59789"/>
        <dbReference type="ChEBI" id="CHEBI:74411"/>
        <dbReference type="ChEBI" id="CHEBI:74497"/>
        <dbReference type="EC" id="2.1.1.192"/>
    </reaction>
</comment>
<evidence type="ECO:0000313" key="14">
    <source>
        <dbReference type="EMBL" id="ADL12946.1"/>
    </source>
</evidence>
<keyword evidence="15" id="KW-1185">Reference proteome</keyword>
<evidence type="ECO:0000256" key="9">
    <source>
        <dbReference type="ARBA" id="ARBA00022723"/>
    </source>
</evidence>
<dbReference type="PANTHER" id="PTHR30544">
    <property type="entry name" value="23S RRNA METHYLTRANSFERASE"/>
    <property type="match status" value="1"/>
</dbReference>
<dbReference type="Proteomes" id="UP000001661">
    <property type="component" value="Chromosome"/>
</dbReference>
<dbReference type="SFLD" id="SFLDS00029">
    <property type="entry name" value="Radical_SAM"/>
    <property type="match status" value="1"/>
</dbReference>
<dbReference type="FunFam" id="3.20.20.70:FF:000014">
    <property type="entry name" value="Probable dual-specificity RNA methyltransferase RlmN"/>
    <property type="match status" value="1"/>
</dbReference>
<accession>D9QR05</accession>
<dbReference type="NCBIfam" id="TIGR00048">
    <property type="entry name" value="rRNA_mod_RlmN"/>
    <property type="match status" value="1"/>
</dbReference>
<protein>
    <recommendedName>
        <fullName evidence="12">Probable dual-specificity RNA methyltransferase RlmN</fullName>
        <ecNumber evidence="12">2.1.1.192</ecNumber>
    </recommendedName>
    <alternativeName>
        <fullName evidence="12">23S rRNA (adenine(2503)-C(2))-methyltransferase</fullName>
    </alternativeName>
    <alternativeName>
        <fullName evidence="12">23S rRNA m2A2503 methyltransferase</fullName>
    </alternativeName>
    <alternativeName>
        <fullName evidence="12">Ribosomal RNA large subunit methyltransferase N</fullName>
    </alternativeName>
    <alternativeName>
        <fullName evidence="12">tRNA (adenine(37)-C(2))-methyltransferase</fullName>
    </alternativeName>
    <alternativeName>
        <fullName evidence="12">tRNA m2A37 methyltransferase</fullName>
    </alternativeName>
</protein>
<evidence type="ECO:0000256" key="5">
    <source>
        <dbReference type="ARBA" id="ARBA00022603"/>
    </source>
</evidence>
<dbReference type="InterPro" id="IPR040072">
    <property type="entry name" value="Methyltransferase_A"/>
</dbReference>
<feature type="binding site" evidence="12">
    <location>
        <begin position="168"/>
        <end position="169"/>
    </location>
    <ligand>
        <name>S-adenosyl-L-methionine</name>
        <dbReference type="ChEBI" id="CHEBI:59789"/>
    </ligand>
</feature>
<dbReference type="GO" id="GO:0000049">
    <property type="term" value="F:tRNA binding"/>
    <property type="evidence" value="ECO:0007669"/>
    <property type="project" value="UniProtKB-UniRule"/>
</dbReference>
<proteinExistence type="inferred from homology"/>
<dbReference type="GO" id="GO:0051539">
    <property type="term" value="F:4 iron, 4 sulfur cluster binding"/>
    <property type="evidence" value="ECO:0007669"/>
    <property type="project" value="UniProtKB-UniRule"/>
</dbReference>
<keyword evidence="4 12" id="KW-0698">rRNA processing</keyword>
<feature type="binding site" evidence="12">
    <location>
        <position position="115"/>
    </location>
    <ligand>
        <name>[4Fe-4S] cluster</name>
        <dbReference type="ChEBI" id="CHEBI:49883"/>
        <note>4Fe-4S-S-AdoMet</note>
    </ligand>
</feature>
<dbReference type="Gene3D" id="3.20.20.70">
    <property type="entry name" value="Aldolase class I"/>
    <property type="match status" value="1"/>
</dbReference>
<evidence type="ECO:0000256" key="1">
    <source>
        <dbReference type="ARBA" id="ARBA00004496"/>
    </source>
</evidence>